<evidence type="ECO:0000313" key="2">
    <source>
        <dbReference type="Proteomes" id="UP001159363"/>
    </source>
</evidence>
<organism evidence="1 2">
    <name type="scientific">Dryococelus australis</name>
    <dbReference type="NCBI Taxonomy" id="614101"/>
    <lineage>
        <taxon>Eukaryota</taxon>
        <taxon>Metazoa</taxon>
        <taxon>Ecdysozoa</taxon>
        <taxon>Arthropoda</taxon>
        <taxon>Hexapoda</taxon>
        <taxon>Insecta</taxon>
        <taxon>Pterygota</taxon>
        <taxon>Neoptera</taxon>
        <taxon>Polyneoptera</taxon>
        <taxon>Phasmatodea</taxon>
        <taxon>Verophasmatodea</taxon>
        <taxon>Anareolatae</taxon>
        <taxon>Phasmatidae</taxon>
        <taxon>Eurycanthinae</taxon>
        <taxon>Dryococelus</taxon>
    </lineage>
</organism>
<dbReference type="SUPFAM" id="SSF53098">
    <property type="entry name" value="Ribonuclease H-like"/>
    <property type="match status" value="1"/>
</dbReference>
<dbReference type="EMBL" id="JARBHB010000006">
    <property type="protein sequence ID" value="KAJ8881891.1"/>
    <property type="molecule type" value="Genomic_DNA"/>
</dbReference>
<protein>
    <submittedName>
        <fullName evidence="1">Uncharacterized protein</fullName>
    </submittedName>
</protein>
<dbReference type="Proteomes" id="UP001159363">
    <property type="component" value="Chromosome 5"/>
</dbReference>
<proteinExistence type="predicted"/>
<dbReference type="InterPro" id="IPR012337">
    <property type="entry name" value="RNaseH-like_sf"/>
</dbReference>
<reference evidence="1 2" key="1">
    <citation type="submission" date="2023-02" db="EMBL/GenBank/DDBJ databases">
        <title>LHISI_Scaffold_Assembly.</title>
        <authorList>
            <person name="Stuart O.P."/>
            <person name="Cleave R."/>
            <person name="Magrath M.J.L."/>
            <person name="Mikheyev A.S."/>
        </authorList>
    </citation>
    <scope>NUCLEOTIDE SEQUENCE [LARGE SCALE GENOMIC DNA]</scope>
    <source>
        <strain evidence="1">Daus_M_001</strain>
        <tissue evidence="1">Leg muscle</tissue>
    </source>
</reference>
<comment type="caution">
    <text evidence="1">The sequence shown here is derived from an EMBL/GenBank/DDBJ whole genome shotgun (WGS) entry which is preliminary data.</text>
</comment>
<name>A0ABQ9HC78_9NEOP</name>
<accession>A0ABQ9HC78</accession>
<evidence type="ECO:0000313" key="1">
    <source>
        <dbReference type="EMBL" id="KAJ8881891.1"/>
    </source>
</evidence>
<keyword evidence="2" id="KW-1185">Reference proteome</keyword>
<sequence length="69" mass="7543">MDLPQLKLSQDVETRWSTEYAMLARLVSLREAVAAELSSSDVDSLSLSEWKLASGLVEAGKPFADATKE</sequence>
<gene>
    <name evidence="1" type="ORF">PR048_018377</name>
</gene>